<evidence type="ECO:0000256" key="4">
    <source>
        <dbReference type="ARBA" id="ARBA00022737"/>
    </source>
</evidence>
<dbReference type="Gene3D" id="2.30.29.170">
    <property type="match status" value="3"/>
</dbReference>
<comment type="subcellular location">
    <subcellularLocation>
        <location evidence="1">Cell projection</location>
        <location evidence="1">Cilium</location>
    </subcellularLocation>
    <subcellularLocation>
        <location evidence="2">Cytoplasm</location>
        <location evidence="2">Cytoskeleton</location>
    </subcellularLocation>
</comment>
<evidence type="ECO:0000313" key="10">
    <source>
        <dbReference type="Proteomes" id="UP001162131"/>
    </source>
</evidence>
<feature type="domain" description="DM10" evidence="8">
    <location>
        <begin position="88"/>
        <end position="192"/>
    </location>
</feature>
<dbReference type="GO" id="GO:0007052">
    <property type="term" value="P:mitotic spindle organization"/>
    <property type="evidence" value="ECO:0007669"/>
    <property type="project" value="TreeGrafter"/>
</dbReference>
<feature type="domain" description="DM10" evidence="8">
    <location>
        <begin position="417"/>
        <end position="517"/>
    </location>
</feature>
<evidence type="ECO:0000256" key="3">
    <source>
        <dbReference type="ARBA" id="ARBA00022490"/>
    </source>
</evidence>
<evidence type="ECO:0000313" key="9">
    <source>
        <dbReference type="EMBL" id="CAG9315274.1"/>
    </source>
</evidence>
<dbReference type="FunFam" id="2.30.29.170:FF:000002">
    <property type="entry name" value="EF-hand domain (C-terminal) containing 1"/>
    <property type="match status" value="1"/>
</dbReference>
<evidence type="ECO:0000256" key="5">
    <source>
        <dbReference type="ARBA" id="ARBA00023212"/>
    </source>
</evidence>
<dbReference type="FunFam" id="2.30.29.170:FF:000004">
    <property type="entry name" value="EF-hand domain containing 2"/>
    <property type="match status" value="1"/>
</dbReference>
<accession>A0AAU9IIF8</accession>
<dbReference type="GO" id="GO:0060285">
    <property type="term" value="P:cilium-dependent cell motility"/>
    <property type="evidence" value="ECO:0007669"/>
    <property type="project" value="TreeGrafter"/>
</dbReference>
<reference evidence="9" key="1">
    <citation type="submission" date="2021-09" db="EMBL/GenBank/DDBJ databases">
        <authorList>
            <consortium name="AG Swart"/>
            <person name="Singh M."/>
            <person name="Singh A."/>
            <person name="Seah K."/>
            <person name="Emmerich C."/>
        </authorList>
    </citation>
    <scope>NUCLEOTIDE SEQUENCE</scope>
    <source>
        <strain evidence="9">ATCC30299</strain>
    </source>
</reference>
<dbReference type="PROSITE" id="PS51336">
    <property type="entry name" value="DM10"/>
    <property type="match status" value="3"/>
</dbReference>
<dbReference type="GO" id="GO:0005930">
    <property type="term" value="C:axoneme"/>
    <property type="evidence" value="ECO:0007669"/>
    <property type="project" value="TreeGrafter"/>
</dbReference>
<dbReference type="InterPro" id="IPR040193">
    <property type="entry name" value="EFHC1/EFHC2/EFHB"/>
</dbReference>
<organism evidence="9 10">
    <name type="scientific">Blepharisma stoltei</name>
    <dbReference type="NCBI Taxonomy" id="1481888"/>
    <lineage>
        <taxon>Eukaryota</taxon>
        <taxon>Sar</taxon>
        <taxon>Alveolata</taxon>
        <taxon>Ciliophora</taxon>
        <taxon>Postciliodesmatophora</taxon>
        <taxon>Heterotrichea</taxon>
        <taxon>Heterotrichida</taxon>
        <taxon>Blepharismidae</taxon>
        <taxon>Blepharisma</taxon>
    </lineage>
</organism>
<keyword evidence="4" id="KW-0677">Repeat</keyword>
<keyword evidence="6" id="KW-0966">Cell projection</keyword>
<keyword evidence="10" id="KW-1185">Reference proteome</keyword>
<dbReference type="InterPro" id="IPR006602">
    <property type="entry name" value="DM10_dom"/>
</dbReference>
<name>A0AAU9IIF8_9CILI</name>
<dbReference type="Pfam" id="PF06565">
    <property type="entry name" value="DM10_dom"/>
    <property type="match status" value="3"/>
</dbReference>
<evidence type="ECO:0000256" key="2">
    <source>
        <dbReference type="ARBA" id="ARBA00004245"/>
    </source>
</evidence>
<sequence>MDSASIPKLPGHQFRDPTKTNFHRHQMFTVRDGHMTESTKFHQESATPDLVSELRKTLTLMNYPSQARSKTPDNYAIPRNPPAWLKHDRQVLRFYGYFQEAVHESSTENFRVRKCVIMHYLDDETTFITEPKVENSGIPQGVFVKKHRIPRSDGVYYSWRDFRLRQNATMYGRVFRILDCDEFTRNFYAEQGVDLGEAENYPEDRFDVTRLMVNFKQPPPDTMDVKEYNEVKLGGGHPNKKLRSFIENDRKVLSFDVMWNDTSYDGGLKFYRMNYYLYDDTMEIKELKQVNTGNETFPMLLRRMKVPKTPILTPCPALALRSEDHYTPNDLICGNSITVYGKDLLIFDCDEFTKKWYLEELNIEVKPIQIQRPKGFILPNPIPPHNGFGSEEDSIGNVLKLLPNAPKVDMYKAFDNDQHVLRFEAKLVSSNPEDELGKFIVLFFPGDDTIKVFEVVDRNSGVVGGKFLERRKFKNPYSQEYYQHKDCMIGNTLILQSYRFFLTKCDEYTHNYMEERPNDFPQASYPQILKKIMRYSKSYGSAQTFLIEMLKNIDPKLGKEIEYKHFLDAIEGLGVKLTFQEEASLLRKWQKKDNFIINIEEAYNALLNA</sequence>
<protein>
    <recommendedName>
        <fullName evidence="8">DM10 domain-containing protein</fullName>
    </recommendedName>
</protein>
<dbReference type="AlphaFoldDB" id="A0AAU9IIF8"/>
<gene>
    <name evidence="9" type="ORF">BSTOLATCC_MIC13048</name>
</gene>
<feature type="region of interest" description="Disordered" evidence="7">
    <location>
        <begin position="1"/>
        <end position="20"/>
    </location>
</feature>
<dbReference type="SMART" id="SM00676">
    <property type="entry name" value="DM10"/>
    <property type="match status" value="3"/>
</dbReference>
<feature type="domain" description="DM10" evidence="8">
    <location>
        <begin position="249"/>
        <end position="361"/>
    </location>
</feature>
<dbReference type="GO" id="GO:0000281">
    <property type="term" value="P:mitotic cytokinesis"/>
    <property type="evidence" value="ECO:0007669"/>
    <property type="project" value="TreeGrafter"/>
</dbReference>
<dbReference type="Proteomes" id="UP001162131">
    <property type="component" value="Unassembled WGS sequence"/>
</dbReference>
<dbReference type="EMBL" id="CAJZBQ010000013">
    <property type="protein sequence ID" value="CAG9315274.1"/>
    <property type="molecule type" value="Genomic_DNA"/>
</dbReference>
<dbReference type="GO" id="GO:0043014">
    <property type="term" value="F:alpha-tubulin binding"/>
    <property type="evidence" value="ECO:0007669"/>
    <property type="project" value="TreeGrafter"/>
</dbReference>
<keyword evidence="3" id="KW-0963">Cytoplasm</keyword>
<comment type="caution">
    <text evidence="9">The sequence shown here is derived from an EMBL/GenBank/DDBJ whole genome shotgun (WGS) entry which is preliminary data.</text>
</comment>
<evidence type="ECO:0000256" key="1">
    <source>
        <dbReference type="ARBA" id="ARBA00004138"/>
    </source>
</evidence>
<keyword evidence="5" id="KW-0206">Cytoskeleton</keyword>
<evidence type="ECO:0000256" key="7">
    <source>
        <dbReference type="SAM" id="MobiDB-lite"/>
    </source>
</evidence>
<dbReference type="PANTHER" id="PTHR12086:SF9">
    <property type="entry name" value="EF-HAND DOMAIN-CONTAINING PROTEIN 1"/>
    <property type="match status" value="1"/>
</dbReference>
<dbReference type="GO" id="GO:0072686">
    <property type="term" value="C:mitotic spindle"/>
    <property type="evidence" value="ECO:0007669"/>
    <property type="project" value="TreeGrafter"/>
</dbReference>
<evidence type="ECO:0000259" key="8">
    <source>
        <dbReference type="PROSITE" id="PS51336"/>
    </source>
</evidence>
<proteinExistence type="predicted"/>
<dbReference type="PANTHER" id="PTHR12086">
    <property type="entry name" value="EF-HAND DOMAIN C-TERMINAL CONTAINING PROTEIN"/>
    <property type="match status" value="1"/>
</dbReference>
<evidence type="ECO:0000256" key="6">
    <source>
        <dbReference type="ARBA" id="ARBA00023273"/>
    </source>
</evidence>